<reference evidence="13" key="2">
    <citation type="submission" date="2021-04" db="EMBL/GenBank/DDBJ databases">
        <authorList>
            <person name="Gilroy R."/>
        </authorList>
    </citation>
    <scope>NUCLEOTIDE SEQUENCE</scope>
    <source>
        <strain evidence="13">CHK179-28034</strain>
    </source>
</reference>
<evidence type="ECO:0000256" key="4">
    <source>
        <dbReference type="ARBA" id="ARBA00022679"/>
    </source>
</evidence>
<dbReference type="PANTHER" id="PTHR24421:SF10">
    <property type="entry name" value="NITRATE_NITRITE SENSOR PROTEIN NARQ"/>
    <property type="match status" value="1"/>
</dbReference>
<feature type="coiled-coil region" evidence="9">
    <location>
        <begin position="27"/>
        <end position="68"/>
    </location>
</feature>
<feature type="transmembrane region" description="Helical" evidence="10">
    <location>
        <begin position="6"/>
        <end position="26"/>
    </location>
</feature>
<protein>
    <recommendedName>
        <fullName evidence="2">histidine kinase</fullName>
        <ecNumber evidence="2">2.7.13.3</ecNumber>
    </recommendedName>
</protein>
<dbReference type="CDD" id="cd16917">
    <property type="entry name" value="HATPase_UhpB-NarQ-NarX-like"/>
    <property type="match status" value="1"/>
</dbReference>
<keyword evidence="5" id="KW-0547">Nucleotide-binding</keyword>
<evidence type="ECO:0000313" key="14">
    <source>
        <dbReference type="Proteomes" id="UP000824049"/>
    </source>
</evidence>
<sequence>MAGLQNALTSLNTFVFLVYMIFLLWAQLDEKERILSLNRQLNEANSELQKANLQLEKYAEEKEQMVATRERNRLAREIHDTLGHALTGIITGTEASIALMDVAPDMAKEQLKVIAEVARQGITDVRRSVKALRPDALEKYDLEKAIYNIVEDMRNVSNIDIDYQCHTSLNGFNNDEEEIIYRIVQESITNAIRHGHATAISIDISRRYGTLIVRIADNGVGCADVKKGFGLHHMEERLNLLQGSLHYSGDRGFTIEARIPIRWGESEEEGERND</sequence>
<dbReference type="EC" id="2.7.13.3" evidence="2"/>
<comment type="caution">
    <text evidence="13">The sequence shown here is derived from an EMBL/GenBank/DDBJ whole genome shotgun (WGS) entry which is preliminary data.</text>
</comment>
<keyword evidence="10" id="KW-0472">Membrane</keyword>
<dbReference type="Pfam" id="PF02518">
    <property type="entry name" value="HATPase_c"/>
    <property type="match status" value="1"/>
</dbReference>
<evidence type="ECO:0000256" key="7">
    <source>
        <dbReference type="ARBA" id="ARBA00022840"/>
    </source>
</evidence>
<dbReference type="InterPro" id="IPR050482">
    <property type="entry name" value="Sensor_HK_TwoCompSys"/>
</dbReference>
<dbReference type="InterPro" id="IPR003594">
    <property type="entry name" value="HATPase_dom"/>
</dbReference>
<feature type="domain" description="Signal transduction histidine kinase subgroup 3 dimerisation and phosphoacceptor" evidence="12">
    <location>
        <begin position="70"/>
        <end position="137"/>
    </location>
</feature>
<dbReference type="AlphaFoldDB" id="A0A9D2J7L2"/>
<evidence type="ECO:0000313" key="13">
    <source>
        <dbReference type="EMBL" id="HIZ38619.1"/>
    </source>
</evidence>
<accession>A0A9D2J7L2</accession>
<dbReference type="PANTHER" id="PTHR24421">
    <property type="entry name" value="NITRATE/NITRITE SENSOR PROTEIN NARX-RELATED"/>
    <property type="match status" value="1"/>
</dbReference>
<evidence type="ECO:0000256" key="2">
    <source>
        <dbReference type="ARBA" id="ARBA00012438"/>
    </source>
</evidence>
<dbReference type="GO" id="GO:0005524">
    <property type="term" value="F:ATP binding"/>
    <property type="evidence" value="ECO:0007669"/>
    <property type="project" value="UniProtKB-KW"/>
</dbReference>
<evidence type="ECO:0000259" key="12">
    <source>
        <dbReference type="Pfam" id="PF07730"/>
    </source>
</evidence>
<keyword evidence="6 13" id="KW-0418">Kinase</keyword>
<evidence type="ECO:0000256" key="8">
    <source>
        <dbReference type="ARBA" id="ARBA00023012"/>
    </source>
</evidence>
<dbReference type="Pfam" id="PF07730">
    <property type="entry name" value="HisKA_3"/>
    <property type="match status" value="1"/>
</dbReference>
<evidence type="ECO:0000256" key="6">
    <source>
        <dbReference type="ARBA" id="ARBA00022777"/>
    </source>
</evidence>
<comment type="catalytic activity">
    <reaction evidence="1">
        <text>ATP + protein L-histidine = ADP + protein N-phospho-L-histidine.</text>
        <dbReference type="EC" id="2.7.13.3"/>
    </reaction>
</comment>
<gene>
    <name evidence="13" type="ORF">H9968_01655</name>
</gene>
<evidence type="ECO:0000256" key="3">
    <source>
        <dbReference type="ARBA" id="ARBA00022553"/>
    </source>
</evidence>
<evidence type="ECO:0000256" key="1">
    <source>
        <dbReference type="ARBA" id="ARBA00000085"/>
    </source>
</evidence>
<dbReference type="Gene3D" id="1.20.5.1930">
    <property type="match status" value="1"/>
</dbReference>
<keyword evidence="7" id="KW-0067">ATP-binding</keyword>
<evidence type="ECO:0000256" key="9">
    <source>
        <dbReference type="SAM" id="Coils"/>
    </source>
</evidence>
<evidence type="ECO:0000256" key="10">
    <source>
        <dbReference type="SAM" id="Phobius"/>
    </source>
</evidence>
<dbReference type="Gene3D" id="3.30.565.10">
    <property type="entry name" value="Histidine kinase-like ATPase, C-terminal domain"/>
    <property type="match status" value="1"/>
</dbReference>
<keyword evidence="8" id="KW-0902">Two-component regulatory system</keyword>
<dbReference type="Proteomes" id="UP000824049">
    <property type="component" value="Unassembled WGS sequence"/>
</dbReference>
<organism evidence="13 14">
    <name type="scientific">Candidatus Anaerobutyricum stercoris</name>
    <dbReference type="NCBI Taxonomy" id="2838457"/>
    <lineage>
        <taxon>Bacteria</taxon>
        <taxon>Bacillati</taxon>
        <taxon>Bacillota</taxon>
        <taxon>Clostridia</taxon>
        <taxon>Lachnospirales</taxon>
        <taxon>Lachnospiraceae</taxon>
        <taxon>Anaerobutyricum</taxon>
    </lineage>
</organism>
<keyword evidence="10" id="KW-1133">Transmembrane helix</keyword>
<evidence type="ECO:0000259" key="11">
    <source>
        <dbReference type="Pfam" id="PF02518"/>
    </source>
</evidence>
<dbReference type="SUPFAM" id="SSF55874">
    <property type="entry name" value="ATPase domain of HSP90 chaperone/DNA topoisomerase II/histidine kinase"/>
    <property type="match status" value="1"/>
</dbReference>
<keyword evidence="3" id="KW-0597">Phosphoprotein</keyword>
<dbReference type="GO" id="GO:0000155">
    <property type="term" value="F:phosphorelay sensor kinase activity"/>
    <property type="evidence" value="ECO:0007669"/>
    <property type="project" value="InterPro"/>
</dbReference>
<reference evidence="13" key="1">
    <citation type="journal article" date="2021" name="PeerJ">
        <title>Extensive microbial diversity within the chicken gut microbiome revealed by metagenomics and culture.</title>
        <authorList>
            <person name="Gilroy R."/>
            <person name="Ravi A."/>
            <person name="Getino M."/>
            <person name="Pursley I."/>
            <person name="Horton D.L."/>
            <person name="Alikhan N.F."/>
            <person name="Baker D."/>
            <person name="Gharbi K."/>
            <person name="Hall N."/>
            <person name="Watson M."/>
            <person name="Adriaenssens E.M."/>
            <person name="Foster-Nyarko E."/>
            <person name="Jarju S."/>
            <person name="Secka A."/>
            <person name="Antonio M."/>
            <person name="Oren A."/>
            <person name="Chaudhuri R.R."/>
            <person name="La Ragione R."/>
            <person name="Hildebrand F."/>
            <person name="Pallen M.J."/>
        </authorList>
    </citation>
    <scope>NUCLEOTIDE SEQUENCE</scope>
    <source>
        <strain evidence="13">CHK179-28034</strain>
    </source>
</reference>
<keyword evidence="10" id="KW-0812">Transmembrane</keyword>
<dbReference type="GO" id="GO:0046983">
    <property type="term" value="F:protein dimerization activity"/>
    <property type="evidence" value="ECO:0007669"/>
    <property type="project" value="InterPro"/>
</dbReference>
<keyword evidence="9" id="KW-0175">Coiled coil</keyword>
<feature type="domain" description="Histidine kinase/HSP90-like ATPase" evidence="11">
    <location>
        <begin position="177"/>
        <end position="261"/>
    </location>
</feature>
<dbReference type="InterPro" id="IPR011712">
    <property type="entry name" value="Sig_transdc_His_kin_sub3_dim/P"/>
</dbReference>
<evidence type="ECO:0000256" key="5">
    <source>
        <dbReference type="ARBA" id="ARBA00022741"/>
    </source>
</evidence>
<keyword evidence="4" id="KW-0808">Transferase</keyword>
<dbReference type="EMBL" id="DXBR01000020">
    <property type="protein sequence ID" value="HIZ38619.1"/>
    <property type="molecule type" value="Genomic_DNA"/>
</dbReference>
<dbReference type="InterPro" id="IPR036890">
    <property type="entry name" value="HATPase_C_sf"/>
</dbReference>
<proteinExistence type="predicted"/>
<dbReference type="GO" id="GO:0016020">
    <property type="term" value="C:membrane"/>
    <property type="evidence" value="ECO:0007669"/>
    <property type="project" value="InterPro"/>
</dbReference>
<name>A0A9D2J7L2_9FIRM</name>